<name>A0A4P9ZUS2_9FUNG</name>
<feature type="region of interest" description="Disordered" evidence="1">
    <location>
        <begin position="650"/>
        <end position="831"/>
    </location>
</feature>
<feature type="compositionally biased region" description="Polar residues" evidence="1">
    <location>
        <begin position="289"/>
        <end position="299"/>
    </location>
</feature>
<evidence type="ECO:0000313" key="3">
    <source>
        <dbReference type="Proteomes" id="UP000268162"/>
    </source>
</evidence>
<feature type="compositionally biased region" description="Low complexity" evidence="1">
    <location>
        <begin position="419"/>
        <end position="431"/>
    </location>
</feature>
<dbReference type="STRING" id="215637.A0A4P9ZUS2"/>
<dbReference type="EMBL" id="ML002669">
    <property type="protein sequence ID" value="RKP36350.1"/>
    <property type="molecule type" value="Genomic_DNA"/>
</dbReference>
<feature type="compositionally biased region" description="Low complexity" evidence="1">
    <location>
        <begin position="321"/>
        <end position="342"/>
    </location>
</feature>
<feature type="region of interest" description="Disordered" evidence="1">
    <location>
        <begin position="891"/>
        <end position="916"/>
    </location>
</feature>
<evidence type="ECO:0000256" key="1">
    <source>
        <dbReference type="SAM" id="MobiDB-lite"/>
    </source>
</evidence>
<accession>A0A4P9ZUS2</accession>
<feature type="compositionally biased region" description="Low complexity" evidence="1">
    <location>
        <begin position="740"/>
        <end position="750"/>
    </location>
</feature>
<feature type="compositionally biased region" description="Polar residues" evidence="1">
    <location>
        <begin position="791"/>
        <end position="814"/>
    </location>
</feature>
<feature type="region of interest" description="Disordered" evidence="1">
    <location>
        <begin position="289"/>
        <end position="355"/>
    </location>
</feature>
<feature type="compositionally biased region" description="Low complexity" evidence="1">
    <location>
        <begin position="895"/>
        <end position="907"/>
    </location>
</feature>
<feature type="region of interest" description="Disordered" evidence="1">
    <location>
        <begin position="444"/>
        <end position="495"/>
    </location>
</feature>
<gene>
    <name evidence="2" type="ORF">BJ085DRAFT_31723</name>
</gene>
<keyword evidence="3" id="KW-1185">Reference proteome</keyword>
<protein>
    <submittedName>
        <fullName evidence="2">Uncharacterized protein</fullName>
    </submittedName>
</protein>
<feature type="compositionally biased region" description="Low complexity" evidence="1">
    <location>
        <begin position="668"/>
        <end position="686"/>
    </location>
</feature>
<reference evidence="3" key="1">
    <citation type="journal article" date="2018" name="Nat. Microbiol.">
        <title>Leveraging single-cell genomics to expand the fungal tree of life.</title>
        <authorList>
            <person name="Ahrendt S.R."/>
            <person name="Quandt C.A."/>
            <person name="Ciobanu D."/>
            <person name="Clum A."/>
            <person name="Salamov A."/>
            <person name="Andreopoulos B."/>
            <person name="Cheng J.F."/>
            <person name="Woyke T."/>
            <person name="Pelin A."/>
            <person name="Henrissat B."/>
            <person name="Reynolds N.K."/>
            <person name="Benny G.L."/>
            <person name="Smith M.E."/>
            <person name="James T.Y."/>
            <person name="Grigoriev I.V."/>
        </authorList>
    </citation>
    <scope>NUCLEOTIDE SEQUENCE [LARGE SCALE GENOMIC DNA]</scope>
    <source>
        <strain evidence="3">RSA 468</strain>
    </source>
</reference>
<feature type="compositionally biased region" description="Low complexity" evidence="1">
    <location>
        <begin position="452"/>
        <end position="463"/>
    </location>
</feature>
<evidence type="ECO:0000313" key="2">
    <source>
        <dbReference type="EMBL" id="RKP36350.1"/>
    </source>
</evidence>
<proteinExistence type="predicted"/>
<feature type="region of interest" description="Disordered" evidence="1">
    <location>
        <begin position="963"/>
        <end position="982"/>
    </location>
</feature>
<organism evidence="2 3">
    <name type="scientific">Dimargaris cristalligena</name>
    <dbReference type="NCBI Taxonomy" id="215637"/>
    <lineage>
        <taxon>Eukaryota</taxon>
        <taxon>Fungi</taxon>
        <taxon>Fungi incertae sedis</taxon>
        <taxon>Zoopagomycota</taxon>
        <taxon>Kickxellomycotina</taxon>
        <taxon>Dimargaritomycetes</taxon>
        <taxon>Dimargaritales</taxon>
        <taxon>Dimargaritaceae</taxon>
        <taxon>Dimargaris</taxon>
    </lineage>
</organism>
<feature type="compositionally biased region" description="Pro residues" evidence="1">
    <location>
        <begin position="464"/>
        <end position="475"/>
    </location>
</feature>
<feature type="compositionally biased region" description="Low complexity" evidence="1">
    <location>
        <begin position="815"/>
        <end position="828"/>
    </location>
</feature>
<sequence>MRALGTPSPVPSLGSVVPKPQDIVLPPFLHCWVDMGHSLVYTGRELSRIVHQTFAHVGPPLTNNKLPDKFLTTLEAALGRLDPLLVHFNKKCRLALVFDPLTLHSVRQWILILAQKARGDGPGLSVAPFAPSNVSLTAVAFANSTSALSGRALPPLLRPSHRPTVSATSRITASRDESVRTEPSLARALSVSSASTSAAMASDNTDLPLLFGQLVKECRTVLGLAKSLISLIYLEYDNFWVQLEPRILRSVLAVFQLASVELRFVWEKLSTMIRELDLPEDLLNTNLPSPFTRALNSTEPRPVLNHRLENTNKPTHYPVGPTNSSTTTSSSSSSSSPFSSPTIPQGPSHPSDKYQVHQLPQSLQYTFGSSKPTFDSRYQITLKSNSSFTAPRRPTTELGSRPNSTPQPADESSSVINRAASPSLSPSTTAQAAERRRLLTYNIASELPPDQSSTANITSTSNIHPPPNPTNPAPAPGSAVSSTARPPGARANASGESLSIYEKFTRGYNDSTPVVTHSTPKLAPAASPTAREGSSRIFCLKCDFMHSTFSFDQKQLITRCDDLSRIASRTITELRDRIQFLLAHAPNQSSRATSPTPAGSIGNKTVIAIPSPTRSIAAPQPSPDMISHFRRFSQQHPLGSLSAHPASKRIFHSKNNSDGSFYHPVSPTAASSPLSMTLSTPSPATSNPGPRYPSGMGHVRSQSHSSHLQRPKPFLTTPIPSSSLSGSTSHRRLSLGGGSFSSNEQPLHSPTTPPPLASPTSSSSSPALSPPRLTPSHLGASNFDGPPSSPDWHTNTLGTPSGRTISLPTQPEANSYSPPSGSTLTSTPVNGHCAPSPPTTLGVWDVMALTEILAPIRRRLDTLANISDRLSWEVDDVVQLGCFCSSAHLKPKPMTPTTSATTASTPSDLRMDWDPSSPARVGKVQVGVKELLIQSSHFIKAVAALALAVKALIVLQNPQRIRRNSTASAGRPSEGSPNSTSELCILDSSSRQMVQKLVAGIRDLASLVRQMA</sequence>
<feature type="compositionally biased region" description="Polar residues" evidence="1">
    <location>
        <begin position="397"/>
        <end position="416"/>
    </location>
</feature>
<dbReference type="Proteomes" id="UP000268162">
    <property type="component" value="Unassembled WGS sequence"/>
</dbReference>
<feature type="region of interest" description="Disordered" evidence="1">
    <location>
        <begin position="385"/>
        <end position="431"/>
    </location>
</feature>
<dbReference type="AlphaFoldDB" id="A0A4P9ZUS2"/>
<feature type="compositionally biased region" description="Low complexity" evidence="1">
    <location>
        <begin position="758"/>
        <end position="767"/>
    </location>
</feature>